<name>A0A1C9EJ34_9CAUD</name>
<dbReference type="SUPFAM" id="SSF160719">
    <property type="entry name" value="gpW/gp25-like"/>
    <property type="match status" value="1"/>
</dbReference>
<evidence type="ECO:0000313" key="1">
    <source>
        <dbReference type="EMBL" id="AOO20024.1"/>
    </source>
</evidence>
<keyword evidence="2" id="KW-1185">Reference proteome</keyword>
<proteinExistence type="predicted"/>
<reference evidence="1 2" key="1">
    <citation type="submission" date="2016-05" db="EMBL/GenBank/DDBJ databases">
        <title>Campylobacter bacteriophages isolated in Slovenia.</title>
        <authorList>
            <person name="Janez N."/>
            <person name="Peterka M."/>
            <person name="Accetto T."/>
        </authorList>
    </citation>
    <scope>NUCLEOTIDE SEQUENCE [LARGE SCALE GENOMIC DNA]</scope>
</reference>
<protein>
    <submittedName>
        <fullName evidence="1">Putative baseplate wedge subunit</fullName>
    </submittedName>
</protein>
<gene>
    <name evidence="1" type="ORF">PC5_00176</name>
</gene>
<organism evidence="1 2">
    <name type="scientific">Campylobacter phage PC5</name>
    <dbReference type="NCBI Taxonomy" id="1541690"/>
    <lineage>
        <taxon>Viruses</taxon>
        <taxon>Duplodnaviria</taxon>
        <taxon>Heunggongvirae</taxon>
        <taxon>Uroviricota</taxon>
        <taxon>Caudoviricetes</taxon>
        <taxon>Connertonviridae</taxon>
        <taxon>Fletchervirus</taxon>
        <taxon>Fletchervirus PC5</taxon>
    </lineage>
</organism>
<dbReference type="Proteomes" id="UP000221511">
    <property type="component" value="Segment"/>
</dbReference>
<accession>A0A1C9EJ34</accession>
<dbReference type="Gene3D" id="3.10.450.40">
    <property type="match status" value="1"/>
</dbReference>
<evidence type="ECO:0000313" key="2">
    <source>
        <dbReference type="Proteomes" id="UP000221511"/>
    </source>
</evidence>
<dbReference type="EMBL" id="KX229736">
    <property type="protein sequence ID" value="AOO20024.1"/>
    <property type="molecule type" value="Genomic_DNA"/>
</dbReference>
<sequence>MIQYKDINPKNIEKDIINVDTFYVSLKNIVSTTIGDIAGFPEFSNNAQLLFDQYSSVALDAYKTSLKTSIQKFDYRIIVDNINISKGDADNSVYIEIKYRVRDTTISDTASIKVG</sequence>